<dbReference type="InterPro" id="IPR036236">
    <property type="entry name" value="Znf_C2H2_sf"/>
</dbReference>
<dbReference type="InterPro" id="IPR003656">
    <property type="entry name" value="Znf_BED"/>
</dbReference>
<evidence type="ECO:0000256" key="1">
    <source>
        <dbReference type="ARBA" id="ARBA00022723"/>
    </source>
</evidence>
<proteinExistence type="predicted"/>
<evidence type="ECO:0000256" key="3">
    <source>
        <dbReference type="ARBA" id="ARBA00022833"/>
    </source>
</evidence>
<dbReference type="AlphaFoldDB" id="A0A1V9XMV1"/>
<evidence type="ECO:0000256" key="4">
    <source>
        <dbReference type="PROSITE-ProRule" id="PRU00027"/>
    </source>
</evidence>
<evidence type="ECO:0000259" key="6">
    <source>
        <dbReference type="PROSITE" id="PS50808"/>
    </source>
</evidence>
<sequence length="250" mass="28336">MRDAVANSSSDMAGQGNPTGWDMTPWICKTVGRSNNSVGLRLEICSAATMHVVNQNGWDLLRRQFLGRVKIWIERRQRTLRNSVRFPQNPRGKLPTETFQNRYRVMAHPVSAEEPAADLLGEDYALLDISPHDDPCDSMLVAQQQSTNWQHKSLENVIIPASNASIMGGNGGGSSSNFRYIPARTAPVWEFFTRIDRERAQCKQCLKLIRTPNSGTTGLNFHRRKHIIDDQRQQEKQQQGHQDHSNWATS</sequence>
<keyword evidence="8" id="KW-1185">Reference proteome</keyword>
<gene>
    <name evidence="7" type="ORF">BIW11_08812</name>
</gene>
<accession>A0A1V9XMV1</accession>
<comment type="caution">
    <text evidence="7">The sequence shown here is derived from an EMBL/GenBank/DDBJ whole genome shotgun (WGS) entry which is preliminary data.</text>
</comment>
<evidence type="ECO:0000313" key="8">
    <source>
        <dbReference type="Proteomes" id="UP000192247"/>
    </source>
</evidence>
<organism evidence="7 8">
    <name type="scientific">Tropilaelaps mercedesae</name>
    <dbReference type="NCBI Taxonomy" id="418985"/>
    <lineage>
        <taxon>Eukaryota</taxon>
        <taxon>Metazoa</taxon>
        <taxon>Ecdysozoa</taxon>
        <taxon>Arthropoda</taxon>
        <taxon>Chelicerata</taxon>
        <taxon>Arachnida</taxon>
        <taxon>Acari</taxon>
        <taxon>Parasitiformes</taxon>
        <taxon>Mesostigmata</taxon>
        <taxon>Gamasina</taxon>
        <taxon>Dermanyssoidea</taxon>
        <taxon>Laelapidae</taxon>
        <taxon>Tropilaelaps</taxon>
    </lineage>
</organism>
<evidence type="ECO:0000256" key="2">
    <source>
        <dbReference type="ARBA" id="ARBA00022771"/>
    </source>
</evidence>
<dbReference type="PROSITE" id="PS50808">
    <property type="entry name" value="ZF_BED"/>
    <property type="match status" value="1"/>
</dbReference>
<dbReference type="InParanoid" id="A0A1V9XMV1"/>
<feature type="domain" description="BED-type" evidence="6">
    <location>
        <begin position="183"/>
        <end position="226"/>
    </location>
</feature>
<dbReference type="GO" id="GO:0008270">
    <property type="term" value="F:zinc ion binding"/>
    <property type="evidence" value="ECO:0007669"/>
    <property type="project" value="UniProtKB-KW"/>
</dbReference>
<keyword evidence="3" id="KW-0862">Zinc</keyword>
<dbReference type="GO" id="GO:0003677">
    <property type="term" value="F:DNA binding"/>
    <property type="evidence" value="ECO:0007669"/>
    <property type="project" value="InterPro"/>
</dbReference>
<feature type="region of interest" description="Disordered" evidence="5">
    <location>
        <begin position="230"/>
        <end position="250"/>
    </location>
</feature>
<evidence type="ECO:0000313" key="7">
    <source>
        <dbReference type="EMBL" id="OQR74840.1"/>
    </source>
</evidence>
<evidence type="ECO:0000256" key="5">
    <source>
        <dbReference type="SAM" id="MobiDB-lite"/>
    </source>
</evidence>
<name>A0A1V9XMV1_9ACAR</name>
<dbReference type="EMBL" id="MNPL01007278">
    <property type="protein sequence ID" value="OQR74840.1"/>
    <property type="molecule type" value="Genomic_DNA"/>
</dbReference>
<dbReference type="SUPFAM" id="SSF57667">
    <property type="entry name" value="beta-beta-alpha zinc fingers"/>
    <property type="match status" value="1"/>
</dbReference>
<dbReference type="OrthoDB" id="1271298at2759"/>
<dbReference type="SMART" id="SM00614">
    <property type="entry name" value="ZnF_BED"/>
    <property type="match status" value="1"/>
</dbReference>
<keyword evidence="2 4" id="KW-0863">Zinc-finger</keyword>
<dbReference type="Proteomes" id="UP000192247">
    <property type="component" value="Unassembled WGS sequence"/>
</dbReference>
<keyword evidence="1" id="KW-0479">Metal-binding</keyword>
<reference evidence="7 8" key="1">
    <citation type="journal article" date="2017" name="Gigascience">
        <title>Draft genome of the honey bee ectoparasitic mite, Tropilaelaps mercedesae, is shaped by the parasitic life history.</title>
        <authorList>
            <person name="Dong X."/>
            <person name="Armstrong S.D."/>
            <person name="Xia D."/>
            <person name="Makepeace B.L."/>
            <person name="Darby A.C."/>
            <person name="Kadowaki T."/>
        </authorList>
    </citation>
    <scope>NUCLEOTIDE SEQUENCE [LARGE SCALE GENOMIC DNA]</scope>
    <source>
        <strain evidence="7">Wuxi-XJTLU</strain>
    </source>
</reference>
<protein>
    <recommendedName>
        <fullName evidence="6">BED-type domain-containing protein</fullName>
    </recommendedName>
</protein>